<name>A0A0R2CMB8_9LACO</name>
<evidence type="ECO:0000256" key="6">
    <source>
        <dbReference type="SAM" id="MobiDB-lite"/>
    </source>
</evidence>
<dbReference type="GO" id="GO:0006508">
    <property type="term" value="P:proteolysis"/>
    <property type="evidence" value="ECO:0007669"/>
    <property type="project" value="UniProtKB-KW"/>
</dbReference>
<dbReference type="InterPro" id="IPR002901">
    <property type="entry name" value="MGlyc_endo_b_GlcNAc-like_dom"/>
</dbReference>
<dbReference type="GO" id="GO:0008234">
    <property type="term" value="F:cysteine-type peptidase activity"/>
    <property type="evidence" value="ECO:0007669"/>
    <property type="project" value="UniProtKB-KW"/>
</dbReference>
<dbReference type="Pfam" id="PF01832">
    <property type="entry name" value="Glucosaminidase"/>
    <property type="match status" value="1"/>
</dbReference>
<protein>
    <submittedName>
        <fullName evidence="9">Muramidase</fullName>
    </submittedName>
</protein>
<dbReference type="SUPFAM" id="SSF54001">
    <property type="entry name" value="Cysteine proteinases"/>
    <property type="match status" value="1"/>
</dbReference>
<evidence type="ECO:0000256" key="2">
    <source>
        <dbReference type="ARBA" id="ARBA00010266"/>
    </source>
</evidence>
<dbReference type="PROSITE" id="PS51781">
    <property type="entry name" value="SH3B"/>
    <property type="match status" value="1"/>
</dbReference>
<dbReference type="GO" id="GO:0004040">
    <property type="term" value="F:amidase activity"/>
    <property type="evidence" value="ECO:0007669"/>
    <property type="project" value="InterPro"/>
</dbReference>
<feature type="region of interest" description="Disordered" evidence="6">
    <location>
        <begin position="818"/>
        <end position="839"/>
    </location>
</feature>
<comment type="similarity">
    <text evidence="2">Belongs to the glycosyl hydrolase 73 family.</text>
</comment>
<dbReference type="PANTHER" id="PTHR33308:SF9">
    <property type="entry name" value="PEPTIDOGLYCAN HYDROLASE FLGJ"/>
    <property type="match status" value="1"/>
</dbReference>
<dbReference type="EMBL" id="AYZI01000002">
    <property type="protein sequence ID" value="KRM92320.1"/>
    <property type="molecule type" value="Genomic_DNA"/>
</dbReference>
<feature type="region of interest" description="Disordered" evidence="6">
    <location>
        <begin position="53"/>
        <end position="248"/>
    </location>
</feature>
<dbReference type="AlphaFoldDB" id="A0A0R2CMB8"/>
<sequence length="1018" mass="108490">MDKYTKAHNKMVFATGEHKTRAKLAKSKHGWLKIAMGVTFASTSLFAVSHPTHAETQTPVKDAAVSAPANHQEAGTTETPTDNGSNQTDSTTEQEAVAPTDQTKSVTEQTNKQPSDEPAATTDSKKDQQPNVATEPSQPSATKEQDLTDQSVGTDGTATAETNQLADQPTTSDAATNTVAPNEEKQTSVVEPTKTETNTNSTDPNTTDQQVKTNDQSTVTTDEHPVTSNQADVKSTDHQQTEPVTQQTATPVISLAAADTNSVSGTYTVSGTQNVRDGAGLGYNVTGQLNAGDTINYDGQQSADGYTWLHYTNYAGQDRWVAQLVSATNNHSAFIDSLAAGAIETWNRYGVLPSVSIAQAIVESGWGGSAPGNNLFGIKGEYNGQYTIQKTQEFVNGRYITIYDKFRAYPSFAESIMDHGNFLYVNSRYANLLGVRDAYQVTQMLQRDGYATSPTYASTLMSVINANNLTRFDQNLGTPTGGATNNNQGDSTVTNDVSGSYTLPGAQNVRDGASLNAGITGQLEAGYTVNYQGTKDADGYTWLHYTNYAGQNRWVAQLGTATDTPSTPSDNGNQPQPGTEDQGSYTLSGAQNVRDGASLNAGITGQLEAGYTVNYQGTKDADGYTWLHYTNYAGQDRWVAQLGTATDTPSTPSDNGNQSQPGTEDQGSYTLSGAQNVRDGASLNAGITGQLEAGYTVNYQGTKDADGYTWLHYTNYAGQDRWVAKIGTATDTPSTPSDNGNQPQPGTEDQGSYTLSGAQNVRDGASLNAGITGQLEAGYTVNYQGTKDADGYTWLHYTNYAGQDRWVAKIGGTSGTSVANPEATNNQSGSYTVSSPQNVRNDATTSASITGQLNVGDTISYDKTRAADGYTWLHYTNYAGQDRWIAQLNSSYAVQQSNNSNTAQTALRVASAQAGNSYAWGGSSPASGFDCSGLIYYAYQQAGKTVPRTAAGQLAASQRISQQQAQTGDLVFFQNGSGVYHSGFYLGNGRMLDAQNRGVIYNDLMAYFPGQVFFGRLS</sequence>
<feature type="compositionally biased region" description="Polar residues" evidence="6">
    <location>
        <begin position="129"/>
        <end position="180"/>
    </location>
</feature>
<feature type="compositionally biased region" description="Low complexity" evidence="6">
    <location>
        <begin position="195"/>
        <end position="207"/>
    </location>
</feature>
<dbReference type="Proteomes" id="UP000051586">
    <property type="component" value="Unassembled WGS sequence"/>
</dbReference>
<evidence type="ECO:0000256" key="4">
    <source>
        <dbReference type="ARBA" id="ARBA00022801"/>
    </source>
</evidence>
<feature type="compositionally biased region" description="Polar residues" evidence="6">
    <location>
        <begin position="73"/>
        <end position="113"/>
    </location>
</feature>
<proteinExistence type="inferred from homology"/>
<dbReference type="PANTHER" id="PTHR33308">
    <property type="entry name" value="PEPTIDOGLYCAN HYDROLASE FLGJ"/>
    <property type="match status" value="1"/>
</dbReference>
<dbReference type="InterPro" id="IPR036770">
    <property type="entry name" value="Ankyrin_rpt-contain_sf"/>
</dbReference>
<dbReference type="InterPro" id="IPR003646">
    <property type="entry name" value="SH3-like_bac-type"/>
</dbReference>
<evidence type="ECO:0000256" key="1">
    <source>
        <dbReference type="ARBA" id="ARBA00007074"/>
    </source>
</evidence>
<dbReference type="InterPro" id="IPR000064">
    <property type="entry name" value="NLP_P60_dom"/>
</dbReference>
<feature type="region of interest" description="Disordered" evidence="6">
    <location>
        <begin position="728"/>
        <end position="756"/>
    </location>
</feature>
<dbReference type="PATRIC" id="fig|1423745.4.peg.477"/>
<dbReference type="STRING" id="1423745.GCA_001311215_00971"/>
<evidence type="ECO:0000259" key="7">
    <source>
        <dbReference type="PROSITE" id="PS51781"/>
    </source>
</evidence>
<feature type="region of interest" description="Disordered" evidence="6">
    <location>
        <begin position="475"/>
        <end position="507"/>
    </location>
</feature>
<evidence type="ECO:0000313" key="10">
    <source>
        <dbReference type="Proteomes" id="UP000051586"/>
    </source>
</evidence>
<comment type="caution">
    <text evidence="9">The sequence shown here is derived from an EMBL/GenBank/DDBJ whole genome shotgun (WGS) entry which is preliminary data.</text>
</comment>
<organism evidence="9 10">
    <name type="scientific">Fructilactobacillus florum DSM 22689 = JCM 16035</name>
    <dbReference type="NCBI Taxonomy" id="1423745"/>
    <lineage>
        <taxon>Bacteria</taxon>
        <taxon>Bacillati</taxon>
        <taxon>Bacillota</taxon>
        <taxon>Bacilli</taxon>
        <taxon>Lactobacillales</taxon>
        <taxon>Lactobacillaceae</taxon>
        <taxon>Fructilactobacillus</taxon>
    </lineage>
</organism>
<dbReference type="InterPro" id="IPR038765">
    <property type="entry name" value="Papain-like_cys_pep_sf"/>
</dbReference>
<dbReference type="Pfam" id="PF00877">
    <property type="entry name" value="NLPC_P60"/>
    <property type="match status" value="1"/>
</dbReference>
<dbReference type="InterPro" id="IPR051056">
    <property type="entry name" value="Glycosyl_Hydrolase_73"/>
</dbReference>
<keyword evidence="5" id="KW-0788">Thiol protease</keyword>
<feature type="compositionally biased region" description="Polar residues" evidence="6">
    <location>
        <begin position="475"/>
        <end position="501"/>
    </location>
</feature>
<dbReference type="Pfam" id="PF08460">
    <property type="entry name" value="SH3_5"/>
    <property type="match status" value="6"/>
</dbReference>
<dbReference type="SMART" id="SM00287">
    <property type="entry name" value="SH3b"/>
    <property type="match status" value="6"/>
</dbReference>
<feature type="domain" description="SH3b" evidence="7">
    <location>
        <begin position="264"/>
        <end position="329"/>
    </location>
</feature>
<dbReference type="Gene3D" id="3.90.1720.10">
    <property type="entry name" value="endopeptidase domain like (from Nostoc punctiforme)"/>
    <property type="match status" value="1"/>
</dbReference>
<dbReference type="Gene3D" id="2.30.30.40">
    <property type="entry name" value="SH3 Domains"/>
    <property type="match status" value="6"/>
</dbReference>
<evidence type="ECO:0000259" key="8">
    <source>
        <dbReference type="PROSITE" id="PS51935"/>
    </source>
</evidence>
<keyword evidence="4" id="KW-0378">Hydrolase</keyword>
<dbReference type="RefSeq" id="WP_054690329.1">
    <property type="nucleotide sequence ID" value="NZ_AYZI01000002.1"/>
</dbReference>
<feature type="domain" description="NlpC/P60" evidence="8">
    <location>
        <begin position="900"/>
        <end position="1018"/>
    </location>
</feature>
<dbReference type="SMART" id="SM00047">
    <property type="entry name" value="LYZ2"/>
    <property type="match status" value="1"/>
</dbReference>
<accession>A0A0R2CMB8</accession>
<feature type="compositionally biased region" description="Polar residues" evidence="6">
    <location>
        <begin position="729"/>
        <end position="756"/>
    </location>
</feature>
<comment type="similarity">
    <text evidence="1">Belongs to the peptidase C40 family.</text>
</comment>
<evidence type="ECO:0000313" key="9">
    <source>
        <dbReference type="EMBL" id="KRM92320.1"/>
    </source>
</evidence>
<gene>
    <name evidence="9" type="ORF">FC87_GL000453</name>
</gene>
<evidence type="ECO:0000256" key="5">
    <source>
        <dbReference type="ARBA" id="ARBA00022807"/>
    </source>
</evidence>
<evidence type="ECO:0000256" key="3">
    <source>
        <dbReference type="ARBA" id="ARBA00022670"/>
    </source>
</evidence>
<feature type="region of interest" description="Disordered" evidence="6">
    <location>
        <begin position="644"/>
        <end position="672"/>
    </location>
</feature>
<dbReference type="Gene3D" id="4.10.80.30">
    <property type="entry name" value="DNA polymerase, domain 6"/>
    <property type="match status" value="1"/>
</dbReference>
<feature type="compositionally biased region" description="Polar residues" evidence="6">
    <location>
        <begin position="208"/>
        <end position="233"/>
    </location>
</feature>
<dbReference type="PROSITE" id="PS51935">
    <property type="entry name" value="NLPC_P60"/>
    <property type="match status" value="1"/>
</dbReference>
<feature type="region of interest" description="Disordered" evidence="6">
    <location>
        <begin position="560"/>
        <end position="588"/>
    </location>
</feature>
<dbReference type="Gene3D" id="1.10.530.10">
    <property type="match status" value="1"/>
</dbReference>
<reference evidence="9 10" key="1">
    <citation type="journal article" date="2015" name="Genome Announc.">
        <title>Expanding the biotechnology potential of lactobacilli through comparative genomics of 213 strains and associated genera.</title>
        <authorList>
            <person name="Sun Z."/>
            <person name="Harris H.M."/>
            <person name="McCann A."/>
            <person name="Guo C."/>
            <person name="Argimon S."/>
            <person name="Zhang W."/>
            <person name="Yang X."/>
            <person name="Jeffery I.B."/>
            <person name="Cooney J.C."/>
            <person name="Kagawa T.F."/>
            <person name="Liu W."/>
            <person name="Song Y."/>
            <person name="Salvetti E."/>
            <person name="Wrobel A."/>
            <person name="Rasinkangas P."/>
            <person name="Parkhill J."/>
            <person name="Rea M.C."/>
            <person name="O'Sullivan O."/>
            <person name="Ritari J."/>
            <person name="Douillard F.P."/>
            <person name="Paul Ross R."/>
            <person name="Yang R."/>
            <person name="Briner A.E."/>
            <person name="Felis G.E."/>
            <person name="de Vos W.M."/>
            <person name="Barrangou R."/>
            <person name="Klaenhammer T.R."/>
            <person name="Caufield P.W."/>
            <person name="Cui Y."/>
            <person name="Zhang H."/>
            <person name="O'Toole P.W."/>
        </authorList>
    </citation>
    <scope>NUCLEOTIDE SEQUENCE [LARGE SCALE GENOMIC DNA]</scope>
    <source>
        <strain evidence="9 10">DSM 22689</strain>
    </source>
</reference>
<keyword evidence="3" id="KW-0645">Protease</keyword>
<dbReference type="SUPFAM" id="SSF48403">
    <property type="entry name" value="Ankyrin repeat"/>
    <property type="match status" value="1"/>
</dbReference>